<dbReference type="SUPFAM" id="SSF54427">
    <property type="entry name" value="NTF2-like"/>
    <property type="match status" value="1"/>
</dbReference>
<evidence type="ECO:0000313" key="3">
    <source>
        <dbReference type="Proteomes" id="UP001597419"/>
    </source>
</evidence>
<dbReference type="InterPro" id="IPR032710">
    <property type="entry name" value="NTF2-like_dom_sf"/>
</dbReference>
<gene>
    <name evidence="2" type="ORF">ACFSYJ_33415</name>
</gene>
<keyword evidence="3" id="KW-1185">Reference proteome</keyword>
<organism evidence="2 3">
    <name type="scientific">Amycolatopsis samaneae</name>
    <dbReference type="NCBI Taxonomy" id="664691"/>
    <lineage>
        <taxon>Bacteria</taxon>
        <taxon>Bacillati</taxon>
        <taxon>Actinomycetota</taxon>
        <taxon>Actinomycetes</taxon>
        <taxon>Pseudonocardiales</taxon>
        <taxon>Pseudonocardiaceae</taxon>
        <taxon>Amycolatopsis</taxon>
    </lineage>
</organism>
<accession>A0ABW5GRX1</accession>
<dbReference type="Proteomes" id="UP001597419">
    <property type="component" value="Unassembled WGS sequence"/>
</dbReference>
<proteinExistence type="predicted"/>
<sequence length="147" mass="16629">MATTPRPREIFAKVQESIQNGGRGEVADFYAEDAEVEHVFGVGQAKWRGREELRAFFDRRVSDRMKLKAHNTFVHETTDPEVIVAEWDYDLVDTETGMTVRLPNLVVMRIRDGLIVSSRDYHNHLALAAASGKLRDLVAMLENTDAA</sequence>
<feature type="domain" description="SnoaL-like" evidence="1">
    <location>
        <begin position="20"/>
        <end position="117"/>
    </location>
</feature>
<dbReference type="InterPro" id="IPR037401">
    <property type="entry name" value="SnoaL-like"/>
</dbReference>
<evidence type="ECO:0000313" key="2">
    <source>
        <dbReference type="EMBL" id="MFD2463554.1"/>
    </source>
</evidence>
<dbReference type="Pfam" id="PF12680">
    <property type="entry name" value="SnoaL_2"/>
    <property type="match status" value="1"/>
</dbReference>
<reference evidence="3" key="1">
    <citation type="journal article" date="2019" name="Int. J. Syst. Evol. Microbiol.">
        <title>The Global Catalogue of Microorganisms (GCM) 10K type strain sequencing project: providing services to taxonomists for standard genome sequencing and annotation.</title>
        <authorList>
            <consortium name="The Broad Institute Genomics Platform"/>
            <consortium name="The Broad Institute Genome Sequencing Center for Infectious Disease"/>
            <person name="Wu L."/>
            <person name="Ma J."/>
        </authorList>
    </citation>
    <scope>NUCLEOTIDE SEQUENCE [LARGE SCALE GENOMIC DNA]</scope>
    <source>
        <strain evidence="3">CGMCC 4.7643</strain>
    </source>
</reference>
<comment type="caution">
    <text evidence="2">The sequence shown here is derived from an EMBL/GenBank/DDBJ whole genome shotgun (WGS) entry which is preliminary data.</text>
</comment>
<dbReference type="Gene3D" id="3.10.450.50">
    <property type="match status" value="1"/>
</dbReference>
<dbReference type="EMBL" id="JBHUKU010000021">
    <property type="protein sequence ID" value="MFD2463554.1"/>
    <property type="molecule type" value="Genomic_DNA"/>
</dbReference>
<protein>
    <submittedName>
        <fullName evidence="2">Nuclear transport factor 2 family protein</fullName>
    </submittedName>
</protein>
<name>A0ABW5GRX1_9PSEU</name>
<dbReference type="RefSeq" id="WP_345400532.1">
    <property type="nucleotide sequence ID" value="NZ_BAABHG010000011.1"/>
</dbReference>
<evidence type="ECO:0000259" key="1">
    <source>
        <dbReference type="Pfam" id="PF12680"/>
    </source>
</evidence>